<dbReference type="AlphaFoldDB" id="A0A5R9B5D8"/>
<dbReference type="Pfam" id="PF13411">
    <property type="entry name" value="MerR_1"/>
    <property type="match status" value="1"/>
</dbReference>
<protein>
    <submittedName>
        <fullName evidence="3">MerR family transcriptional regulator</fullName>
    </submittedName>
</protein>
<keyword evidence="4" id="KW-1185">Reference proteome</keyword>
<dbReference type="SMART" id="SM00422">
    <property type="entry name" value="HTH_MERR"/>
    <property type="match status" value="1"/>
</dbReference>
<evidence type="ECO:0000313" key="4">
    <source>
        <dbReference type="Proteomes" id="UP000310458"/>
    </source>
</evidence>
<accession>A0A5R9B5D8</accession>
<reference evidence="3 4" key="1">
    <citation type="submission" date="2019-05" db="EMBL/GenBank/DDBJ databases">
        <title>Nesterenkonia sp. GY074 isolated from the Southern Atlantic Ocean.</title>
        <authorList>
            <person name="Zhang G."/>
        </authorList>
    </citation>
    <scope>NUCLEOTIDE SEQUENCE [LARGE SCALE GENOMIC DNA]</scope>
    <source>
        <strain evidence="3 4">GY074</strain>
    </source>
</reference>
<dbReference type="Proteomes" id="UP000310458">
    <property type="component" value="Unassembled WGS sequence"/>
</dbReference>
<dbReference type="InterPro" id="IPR009061">
    <property type="entry name" value="DNA-bd_dom_put_sf"/>
</dbReference>
<dbReference type="GO" id="GO:0003700">
    <property type="term" value="F:DNA-binding transcription factor activity"/>
    <property type="evidence" value="ECO:0007669"/>
    <property type="project" value="InterPro"/>
</dbReference>
<dbReference type="GO" id="GO:0003677">
    <property type="term" value="F:DNA binding"/>
    <property type="evidence" value="ECO:0007669"/>
    <property type="project" value="UniProtKB-KW"/>
</dbReference>
<dbReference type="PANTHER" id="PTHR30204">
    <property type="entry name" value="REDOX-CYCLING DRUG-SENSING TRANSCRIPTIONAL ACTIVATOR SOXR"/>
    <property type="match status" value="1"/>
</dbReference>
<feature type="domain" description="HTH merR-type" evidence="2">
    <location>
        <begin position="1"/>
        <end position="69"/>
    </location>
</feature>
<sequence length="82" mass="9338">MRSAEMARLAGVTVRTLRHYHQVQVLAEPPRTSNGYREYTIRDLVRLLRIEQLSGLGVPLERMPAVFDDADSEELSSVQLLD</sequence>
<dbReference type="Gene3D" id="1.10.1660.10">
    <property type="match status" value="1"/>
</dbReference>
<dbReference type="SUPFAM" id="SSF46955">
    <property type="entry name" value="Putative DNA-binding domain"/>
    <property type="match status" value="1"/>
</dbReference>
<proteinExistence type="predicted"/>
<comment type="caution">
    <text evidence="3">The sequence shown here is derived from an EMBL/GenBank/DDBJ whole genome shotgun (WGS) entry which is preliminary data.</text>
</comment>
<keyword evidence="1" id="KW-0238">DNA-binding</keyword>
<dbReference type="InterPro" id="IPR000551">
    <property type="entry name" value="MerR-type_HTH_dom"/>
</dbReference>
<evidence type="ECO:0000256" key="1">
    <source>
        <dbReference type="ARBA" id="ARBA00023125"/>
    </source>
</evidence>
<dbReference type="InterPro" id="IPR047057">
    <property type="entry name" value="MerR_fam"/>
</dbReference>
<evidence type="ECO:0000259" key="2">
    <source>
        <dbReference type="PROSITE" id="PS50937"/>
    </source>
</evidence>
<dbReference type="PANTHER" id="PTHR30204:SF93">
    <property type="entry name" value="HTH MERR-TYPE DOMAIN-CONTAINING PROTEIN"/>
    <property type="match status" value="1"/>
</dbReference>
<dbReference type="PROSITE" id="PS50937">
    <property type="entry name" value="HTH_MERR_2"/>
    <property type="match status" value="1"/>
</dbReference>
<gene>
    <name evidence="3" type="ORF">FEF26_15310</name>
</gene>
<dbReference type="EMBL" id="VAVZ01000086">
    <property type="protein sequence ID" value="TLP90510.1"/>
    <property type="molecule type" value="Genomic_DNA"/>
</dbReference>
<organism evidence="3 4">
    <name type="scientific">Nesterenkonia salmonea</name>
    <dbReference type="NCBI Taxonomy" id="1804987"/>
    <lineage>
        <taxon>Bacteria</taxon>
        <taxon>Bacillati</taxon>
        <taxon>Actinomycetota</taxon>
        <taxon>Actinomycetes</taxon>
        <taxon>Micrococcales</taxon>
        <taxon>Micrococcaceae</taxon>
        <taxon>Nesterenkonia</taxon>
    </lineage>
</organism>
<dbReference type="CDD" id="cd00592">
    <property type="entry name" value="HTH_MerR-like"/>
    <property type="match status" value="1"/>
</dbReference>
<name>A0A5R9B5D8_9MICC</name>
<evidence type="ECO:0000313" key="3">
    <source>
        <dbReference type="EMBL" id="TLP90510.1"/>
    </source>
</evidence>